<feature type="region of interest" description="Disordered" evidence="2">
    <location>
        <begin position="201"/>
        <end position="247"/>
    </location>
</feature>
<organism evidence="3 4">
    <name type="scientific">Labrus bergylta</name>
    <name type="common">ballan wrasse</name>
    <dbReference type="NCBI Taxonomy" id="56723"/>
    <lineage>
        <taxon>Eukaryota</taxon>
        <taxon>Metazoa</taxon>
        <taxon>Chordata</taxon>
        <taxon>Craniata</taxon>
        <taxon>Vertebrata</taxon>
        <taxon>Euteleostomi</taxon>
        <taxon>Actinopterygii</taxon>
        <taxon>Neopterygii</taxon>
        <taxon>Teleostei</taxon>
        <taxon>Neoteleostei</taxon>
        <taxon>Acanthomorphata</taxon>
        <taxon>Eupercaria</taxon>
        <taxon>Labriformes</taxon>
        <taxon>Labridae</taxon>
        <taxon>Labrus</taxon>
    </lineage>
</organism>
<feature type="region of interest" description="Disordered" evidence="2">
    <location>
        <begin position="307"/>
        <end position="360"/>
    </location>
</feature>
<feature type="compositionally biased region" description="Low complexity" evidence="2">
    <location>
        <begin position="307"/>
        <end position="325"/>
    </location>
</feature>
<feature type="compositionally biased region" description="Low complexity" evidence="2">
    <location>
        <begin position="332"/>
        <end position="349"/>
    </location>
</feature>
<sequence>MMEEVSVMMAYDAQVMEQMSEDEILACLVEETGPKFTDPTKKAKLGESLLQIMEDEEEPLDKYLRENRQLLQASLRLEQENDNLAHRLISEKVALRNALDQAEDRVDELTKDLVQTRQRLQVTEEEKRGKEEETAMLKEVFRRELEKAEQDVRRSSGITADYKQICSQLTKRLERQQATHREELESLKSAIKACTHCKRLTDESEEPSANASNSTATDGHQVTEWDQYEDSGGSKRAEQRRDEQEKKSLNAQIRELEKELAQTKLQMVEAKCKIQDLEHQRGILANDLQEAKNNWISKAFTSLRTSSGGGLSTMSIQQQQQQQQQRDGATTAGWNLNSSSLSGWSAKKLSWPHRDTQEKV</sequence>
<keyword evidence="1" id="KW-0175">Coiled coil</keyword>
<evidence type="ECO:0000313" key="3">
    <source>
        <dbReference type="Ensembl" id="ENSLBEP00000005119.1"/>
    </source>
</evidence>
<reference evidence="3" key="2">
    <citation type="submission" date="2025-09" db="UniProtKB">
        <authorList>
            <consortium name="Ensembl"/>
        </authorList>
    </citation>
    <scope>IDENTIFICATION</scope>
</reference>
<proteinExistence type="predicted"/>
<feature type="compositionally biased region" description="Low complexity" evidence="2">
    <location>
        <begin position="208"/>
        <end position="217"/>
    </location>
</feature>
<dbReference type="PANTHER" id="PTHR47728">
    <property type="entry name" value="RAB GTPASE-ACTIVATING PROTEIN 1-LIKE"/>
    <property type="match status" value="1"/>
</dbReference>
<dbReference type="STRING" id="56723.ENSLBEP00000005119"/>
<dbReference type="Ensembl" id="ENSLBET00000005389.1">
    <property type="protein sequence ID" value="ENSLBEP00000005119.1"/>
    <property type="gene ID" value="ENSLBEG00000003945.1"/>
</dbReference>
<dbReference type="AlphaFoldDB" id="A0A3Q3L7Y8"/>
<dbReference type="PANTHER" id="PTHR47728:SF1">
    <property type="entry name" value="RAB GTPASE ACTIVATING PROTEIN 1 LIKE"/>
    <property type="match status" value="1"/>
</dbReference>
<reference evidence="3" key="1">
    <citation type="submission" date="2025-08" db="UniProtKB">
        <authorList>
            <consortium name="Ensembl"/>
        </authorList>
    </citation>
    <scope>IDENTIFICATION</scope>
</reference>
<evidence type="ECO:0000313" key="4">
    <source>
        <dbReference type="Proteomes" id="UP000261660"/>
    </source>
</evidence>
<dbReference type="FunCoup" id="A0A3Q3L7Y8">
    <property type="interactions" value="41"/>
</dbReference>
<evidence type="ECO:0000256" key="1">
    <source>
        <dbReference type="SAM" id="Coils"/>
    </source>
</evidence>
<dbReference type="GeneTree" id="ENSGT00940000154611"/>
<keyword evidence="4" id="KW-1185">Reference proteome</keyword>
<evidence type="ECO:0000256" key="2">
    <source>
        <dbReference type="SAM" id="MobiDB-lite"/>
    </source>
</evidence>
<feature type="compositionally biased region" description="Basic and acidic residues" evidence="2">
    <location>
        <begin position="232"/>
        <end position="247"/>
    </location>
</feature>
<dbReference type="OrthoDB" id="295078at2759"/>
<protein>
    <submittedName>
        <fullName evidence="3">RAB GTPase activating protein 1-like 2</fullName>
    </submittedName>
</protein>
<name>A0A3Q3L7Y8_9LABR</name>
<accession>A0A3Q3L7Y8</accession>
<dbReference type="Proteomes" id="UP000261660">
    <property type="component" value="Unplaced"/>
</dbReference>
<dbReference type="InParanoid" id="A0A3Q3L7Y8"/>
<feature type="coiled-coil region" evidence="1">
    <location>
        <begin position="60"/>
        <end position="133"/>
    </location>
</feature>